<dbReference type="GeneID" id="55535741"/>
<evidence type="ECO:0000256" key="2">
    <source>
        <dbReference type="SAM" id="SignalP"/>
    </source>
</evidence>
<dbReference type="Gene3D" id="2.120.10.30">
    <property type="entry name" value="TolB, C-terminal domain"/>
    <property type="match status" value="1"/>
</dbReference>
<feature type="chain" id="PRO_5043049939" description="NHL repeat containing protein" evidence="2">
    <location>
        <begin position="22"/>
        <end position="353"/>
    </location>
</feature>
<evidence type="ECO:0000256" key="1">
    <source>
        <dbReference type="SAM" id="MobiDB-lite"/>
    </source>
</evidence>
<dbReference type="InterPro" id="IPR011042">
    <property type="entry name" value="6-blade_b-propeller_TolB-like"/>
</dbReference>
<dbReference type="Proteomes" id="UP000236649">
    <property type="component" value="Chromosome 4"/>
</dbReference>
<keyword evidence="2" id="KW-0732">Signal</keyword>
<evidence type="ECO:0008006" key="5">
    <source>
        <dbReference type="Google" id="ProtNLM"/>
    </source>
</evidence>
<feature type="signal peptide" evidence="2">
    <location>
        <begin position="1"/>
        <end position="21"/>
    </location>
</feature>
<reference evidence="3 4" key="1">
    <citation type="submission" date="2018-01" db="EMBL/GenBank/DDBJ databases">
        <title>Species boundaries and ecological features among Paraburkholderia terrae DSMZ17804T, P. hospita DSMZ17164T and P. caribensis DSMZ13236T.</title>
        <authorList>
            <person name="Pratama A.A."/>
        </authorList>
    </citation>
    <scope>NUCLEOTIDE SEQUENCE [LARGE SCALE GENOMIC DNA]</scope>
    <source>
        <strain evidence="3 4">DSM 17164</strain>
    </source>
</reference>
<feature type="region of interest" description="Disordered" evidence="1">
    <location>
        <begin position="314"/>
        <end position="353"/>
    </location>
</feature>
<gene>
    <name evidence="3" type="ORF">C2L64_46530</name>
</gene>
<dbReference type="RefSeq" id="WP_103154080.1">
    <property type="nucleotide sequence ID" value="NZ_CP026108.1"/>
</dbReference>
<organism evidence="3 4">
    <name type="scientific">Paraburkholderia hospita</name>
    <dbReference type="NCBI Taxonomy" id="169430"/>
    <lineage>
        <taxon>Bacteria</taxon>
        <taxon>Pseudomonadati</taxon>
        <taxon>Pseudomonadota</taxon>
        <taxon>Betaproteobacteria</taxon>
        <taxon>Burkholderiales</taxon>
        <taxon>Burkholderiaceae</taxon>
        <taxon>Paraburkholderia</taxon>
    </lineage>
</organism>
<dbReference type="EMBL" id="CP026108">
    <property type="protein sequence ID" value="AUT75776.1"/>
    <property type="molecule type" value="Genomic_DNA"/>
</dbReference>
<dbReference type="SUPFAM" id="SSF63829">
    <property type="entry name" value="Calcium-dependent phosphotriesterase"/>
    <property type="match status" value="1"/>
</dbReference>
<proteinExistence type="predicted"/>
<evidence type="ECO:0000313" key="3">
    <source>
        <dbReference type="EMBL" id="AUT75776.1"/>
    </source>
</evidence>
<dbReference type="KEGG" id="phs:C2L64_46530"/>
<feature type="compositionally biased region" description="Basic and acidic residues" evidence="1">
    <location>
        <begin position="336"/>
        <end position="353"/>
    </location>
</feature>
<name>A0AAN1MQU9_9BURK</name>
<evidence type="ECO:0000313" key="4">
    <source>
        <dbReference type="Proteomes" id="UP000236649"/>
    </source>
</evidence>
<sequence length="353" mass="37292">MKPVLCVAIVSMLFGVQVAHAVCRNDAVFLAFDDQIRGYSARANGATEPCQALQGPLTTLMSAGAMVIDKKHSFHVAQFGQSTVDIFPRKAEGNQAPERSFMLTMTNDLPGVAVDSRLNDFVLSVRPSTAGVMVVPVNSSGPIPNPVRITDPNITHYQSIAIDGDDNLLIAGYDIQGTAVIDTFGTSRSVTAPPLLRSLTGPKTGLFPGRDVFFSQIATSIAIDPRTDELFVYNTTADATQTQVSVFAAKANGDVRPLRTISGPATGIIGQPLARPGTRIAVSPDGRLFFADPSQLRILAFAPGARGNVAPSQIIEDSTPGPANSGGVAFRSGRGVHRDEDGCSLKGDEDDRN</sequence>
<dbReference type="AlphaFoldDB" id="A0AAN1MQU9"/>
<protein>
    <recommendedName>
        <fullName evidence="5">NHL repeat containing protein</fullName>
    </recommendedName>
</protein>
<accession>A0AAN1MQU9</accession>